<name>A0A1X2HQX2_SYNRA</name>
<dbReference type="OMA" id="WDKADSF"/>
<dbReference type="InterPro" id="IPR027986">
    <property type="entry name" value="TCAIM"/>
</dbReference>
<gene>
    <name evidence="2" type="ORF">BCR43DRAFT_487509</name>
</gene>
<organism evidence="2 3">
    <name type="scientific">Syncephalastrum racemosum</name>
    <name type="common">Filamentous fungus</name>
    <dbReference type="NCBI Taxonomy" id="13706"/>
    <lineage>
        <taxon>Eukaryota</taxon>
        <taxon>Fungi</taxon>
        <taxon>Fungi incertae sedis</taxon>
        <taxon>Mucoromycota</taxon>
        <taxon>Mucoromycotina</taxon>
        <taxon>Mucoromycetes</taxon>
        <taxon>Mucorales</taxon>
        <taxon>Syncephalastraceae</taxon>
        <taxon>Syncephalastrum</taxon>
    </lineage>
</organism>
<dbReference type="EMBL" id="MCGN01000002">
    <property type="protein sequence ID" value="ORZ01785.1"/>
    <property type="molecule type" value="Genomic_DNA"/>
</dbReference>
<comment type="caution">
    <text evidence="2">The sequence shown here is derived from an EMBL/GenBank/DDBJ whole genome shotgun (WGS) entry which is preliminary data.</text>
</comment>
<dbReference type="InterPro" id="IPR028031">
    <property type="entry name" value="DUF4460"/>
</dbReference>
<dbReference type="GO" id="GO:0005739">
    <property type="term" value="C:mitochondrion"/>
    <property type="evidence" value="ECO:0007669"/>
    <property type="project" value="TreeGrafter"/>
</dbReference>
<dbReference type="OrthoDB" id="2097874at2759"/>
<keyword evidence="3" id="KW-1185">Reference proteome</keyword>
<dbReference type="Proteomes" id="UP000242180">
    <property type="component" value="Unassembled WGS sequence"/>
</dbReference>
<proteinExistence type="predicted"/>
<evidence type="ECO:0000313" key="3">
    <source>
        <dbReference type="Proteomes" id="UP000242180"/>
    </source>
</evidence>
<accession>A0A1X2HQX2</accession>
<sequence length="249" mass="28805">MNRASTLLKPYLKKFVLRVHPDFFAQNPLQQKTNAESLQKLYALLDNDNNANSSKTPTASTQLTFHDKQQPNLIVNATLGMRPSPWNNVQLLFTLFDKLKIPVDPADRATVQGMIKKQARKTQQRPSKSISDELMEALRERGVSTKSITVDQVLANPLLMMHPKVNQLDYATRLHRCIPALQPERWWRKVPIIVVPEQLHTTIEKEGRGIIVFSEDMRYEDMKLYLDQNLDRKIMESTEDKNKSKDQKK</sequence>
<dbReference type="Pfam" id="PF14687">
    <property type="entry name" value="DUF4460"/>
    <property type="match status" value="1"/>
</dbReference>
<evidence type="ECO:0000313" key="2">
    <source>
        <dbReference type="EMBL" id="ORZ01785.1"/>
    </source>
</evidence>
<dbReference type="AlphaFoldDB" id="A0A1X2HQX2"/>
<dbReference type="InParanoid" id="A0A1X2HQX2"/>
<dbReference type="PANTHER" id="PTHR31596">
    <property type="entry name" value="T-CELL ACTIVATION INHIBITOR, MITOCHONDRIAL"/>
    <property type="match status" value="1"/>
</dbReference>
<feature type="domain" description="DUF4460" evidence="1">
    <location>
        <begin position="8"/>
        <end position="69"/>
    </location>
</feature>
<reference evidence="2 3" key="1">
    <citation type="submission" date="2016-07" db="EMBL/GenBank/DDBJ databases">
        <title>Pervasive Adenine N6-methylation of Active Genes in Fungi.</title>
        <authorList>
            <consortium name="DOE Joint Genome Institute"/>
            <person name="Mondo S.J."/>
            <person name="Dannebaum R.O."/>
            <person name="Kuo R.C."/>
            <person name="Labutti K."/>
            <person name="Haridas S."/>
            <person name="Kuo A."/>
            <person name="Salamov A."/>
            <person name="Ahrendt S.R."/>
            <person name="Lipzen A."/>
            <person name="Sullivan W."/>
            <person name="Andreopoulos W.B."/>
            <person name="Clum A."/>
            <person name="Lindquist E."/>
            <person name="Daum C."/>
            <person name="Ramamoorthy G.K."/>
            <person name="Gryganskyi A."/>
            <person name="Culley D."/>
            <person name="Magnuson J.K."/>
            <person name="James T.Y."/>
            <person name="O'Malley M.A."/>
            <person name="Stajich J.E."/>
            <person name="Spatafora J.W."/>
            <person name="Visel A."/>
            <person name="Grigoriev I.V."/>
        </authorList>
    </citation>
    <scope>NUCLEOTIDE SEQUENCE [LARGE SCALE GENOMIC DNA]</scope>
    <source>
        <strain evidence="2 3">NRRL 2496</strain>
    </source>
</reference>
<protein>
    <recommendedName>
        <fullName evidence="1">DUF4460 domain-containing protein</fullName>
    </recommendedName>
</protein>
<evidence type="ECO:0000259" key="1">
    <source>
        <dbReference type="Pfam" id="PF14687"/>
    </source>
</evidence>
<dbReference type="PANTHER" id="PTHR31596:SF1">
    <property type="entry name" value="T-CELL ACTIVATION INHIBITOR, MITOCHONDRIAL"/>
    <property type="match status" value="1"/>
</dbReference>